<sequence>MIHVQKEKSDRRLSALTAGISLIVMALTAFFAYGYAHGSLVVQGDPKATWDHILSSEMLFKAEILGWLIILICDIVVAWAFYIYLRPIHKWMSLLGACFRLVYSAVLGIALLNLIFAMQLSYNPSYLSAFTLDQLQANAMLFLEVFDTVWSIGLVIFGGHLLIVGYLALKSDSIPKIIGLLMLLASIGYIVIHLGSALLPQYDKILTILDYVFIVPMTAGELGFGLWLLFRGWKSAS</sequence>
<organism evidence="2 3">
    <name type="scientific">Paenibacillus harenae</name>
    <dbReference type="NCBI Taxonomy" id="306543"/>
    <lineage>
        <taxon>Bacteria</taxon>
        <taxon>Bacillati</taxon>
        <taxon>Bacillota</taxon>
        <taxon>Bacilli</taxon>
        <taxon>Bacillales</taxon>
        <taxon>Paenibacillaceae</taxon>
        <taxon>Paenibacillus</taxon>
    </lineage>
</organism>
<feature type="transmembrane region" description="Helical" evidence="1">
    <location>
        <begin position="181"/>
        <end position="199"/>
    </location>
</feature>
<protein>
    <recommendedName>
        <fullName evidence="4">DUF4386 domain-containing protein</fullName>
    </recommendedName>
</protein>
<feature type="transmembrane region" description="Helical" evidence="1">
    <location>
        <begin position="211"/>
        <end position="230"/>
    </location>
</feature>
<keyword evidence="1" id="KW-0472">Membrane</keyword>
<keyword evidence="1" id="KW-1133">Transmembrane helix</keyword>
<evidence type="ECO:0000313" key="3">
    <source>
        <dbReference type="Proteomes" id="UP001229346"/>
    </source>
</evidence>
<keyword evidence="3" id="KW-1185">Reference proteome</keyword>
<dbReference type="Proteomes" id="UP001229346">
    <property type="component" value="Unassembled WGS sequence"/>
</dbReference>
<feature type="transmembrane region" description="Helical" evidence="1">
    <location>
        <begin position="97"/>
        <end position="118"/>
    </location>
</feature>
<keyword evidence="1" id="KW-0812">Transmembrane</keyword>
<evidence type="ECO:0000256" key="1">
    <source>
        <dbReference type="SAM" id="Phobius"/>
    </source>
</evidence>
<dbReference type="Pfam" id="PF14329">
    <property type="entry name" value="DUF4386"/>
    <property type="match status" value="1"/>
</dbReference>
<name>A0ABT9U216_PAEHA</name>
<dbReference type="EMBL" id="JAUSSU010000005">
    <property type="protein sequence ID" value="MDQ0113307.1"/>
    <property type="molecule type" value="Genomic_DNA"/>
</dbReference>
<evidence type="ECO:0008006" key="4">
    <source>
        <dbReference type="Google" id="ProtNLM"/>
    </source>
</evidence>
<gene>
    <name evidence="2" type="ORF">J2T15_002748</name>
</gene>
<feature type="transmembrane region" description="Helical" evidence="1">
    <location>
        <begin position="149"/>
        <end position="169"/>
    </location>
</feature>
<reference evidence="2 3" key="1">
    <citation type="submission" date="2023-07" db="EMBL/GenBank/DDBJ databases">
        <title>Sorghum-associated microbial communities from plants grown in Nebraska, USA.</title>
        <authorList>
            <person name="Schachtman D."/>
        </authorList>
    </citation>
    <scope>NUCLEOTIDE SEQUENCE [LARGE SCALE GENOMIC DNA]</scope>
    <source>
        <strain evidence="2 3">CC482</strain>
    </source>
</reference>
<dbReference type="InterPro" id="IPR025495">
    <property type="entry name" value="DUF4386"/>
</dbReference>
<accession>A0ABT9U216</accession>
<dbReference type="RefSeq" id="WP_307204459.1">
    <property type="nucleotide sequence ID" value="NZ_JAUSSU010000005.1"/>
</dbReference>
<evidence type="ECO:0000313" key="2">
    <source>
        <dbReference type="EMBL" id="MDQ0113307.1"/>
    </source>
</evidence>
<proteinExistence type="predicted"/>
<feature type="transmembrane region" description="Helical" evidence="1">
    <location>
        <begin position="64"/>
        <end position="85"/>
    </location>
</feature>
<feature type="transmembrane region" description="Helical" evidence="1">
    <location>
        <begin position="12"/>
        <end position="36"/>
    </location>
</feature>
<comment type="caution">
    <text evidence="2">The sequence shown here is derived from an EMBL/GenBank/DDBJ whole genome shotgun (WGS) entry which is preliminary data.</text>
</comment>